<evidence type="ECO:0000313" key="5">
    <source>
        <dbReference type="Proteomes" id="UP001497512"/>
    </source>
</evidence>
<dbReference type="PANTHER" id="PTHR43205:SF7">
    <property type="entry name" value="PROSTAGLANDIN REDUCTASE 1"/>
    <property type="match status" value="1"/>
</dbReference>
<dbReference type="SUPFAM" id="SSF51735">
    <property type="entry name" value="NAD(P)-binding Rossmann-fold domains"/>
    <property type="match status" value="1"/>
</dbReference>
<dbReference type="InterPro" id="IPR041694">
    <property type="entry name" value="ADH_N_2"/>
</dbReference>
<evidence type="ECO:0000259" key="3">
    <source>
        <dbReference type="Pfam" id="PF16884"/>
    </source>
</evidence>
<dbReference type="InterPro" id="IPR013149">
    <property type="entry name" value="ADH-like_C"/>
</dbReference>
<keyword evidence="5" id="KW-1185">Reference proteome</keyword>
<evidence type="ECO:0000313" key="4">
    <source>
        <dbReference type="EMBL" id="CAK9209676.1"/>
    </source>
</evidence>
<keyword evidence="1" id="KW-0560">Oxidoreductase</keyword>
<proteinExistence type="predicted"/>
<sequence>MSSFEVPEVSNKQVIFKNYVVGKVNDSDLEIRTSQLRLELPEDGTNDVLVKNLYLSPDPYMRSRMKEDYTSYVPPFTPGKPIDGYGVSKVVLSKNPAFKEGDYVTSFTRWEEYSVIPGGNGLKVIDTSESVPLSYYVGCLGMPGFTAYVGLYEILKPKQGETIYVSAASGAVGQLVGQLAKLAGLYVVGSAGSQQKIDLLKEKLGYDVAFNYKQETDYNAALKKYCPKGIDMYFENVGGKMLEAVLDNMNKFGRIAVCGLISQYEKENSDGIHNLSRLISARITMRGFLQADHANLQPEFLQKMLGYLKEKKFVYIEDIDEGLESAVGAFVKLLSGGNVGKQILKVATD</sequence>
<feature type="domain" description="Oxidoreductase N-terminal" evidence="3">
    <location>
        <begin position="12"/>
        <end position="120"/>
    </location>
</feature>
<dbReference type="CDD" id="cd08295">
    <property type="entry name" value="double_bond_reductase_like"/>
    <property type="match status" value="1"/>
</dbReference>
<evidence type="ECO:0000256" key="1">
    <source>
        <dbReference type="ARBA" id="ARBA00023002"/>
    </source>
</evidence>
<accession>A0ABP0U0I6</accession>
<feature type="domain" description="Alcohol dehydrogenase-like C-terminal" evidence="2">
    <location>
        <begin position="171"/>
        <end position="296"/>
    </location>
</feature>
<dbReference type="Pfam" id="PF16884">
    <property type="entry name" value="ADH_N_2"/>
    <property type="match status" value="1"/>
</dbReference>
<dbReference type="Pfam" id="PF00107">
    <property type="entry name" value="ADH_zinc_N"/>
    <property type="match status" value="1"/>
</dbReference>
<dbReference type="Proteomes" id="UP001497512">
    <property type="component" value="Chromosome 17"/>
</dbReference>
<dbReference type="SUPFAM" id="SSF50129">
    <property type="entry name" value="GroES-like"/>
    <property type="match status" value="1"/>
</dbReference>
<dbReference type="InterPro" id="IPR045010">
    <property type="entry name" value="MDR_fam"/>
</dbReference>
<gene>
    <name evidence="4" type="ORF">CSSPTR1EN2_LOCUS9965</name>
</gene>
<evidence type="ECO:0008006" key="6">
    <source>
        <dbReference type="Google" id="ProtNLM"/>
    </source>
</evidence>
<dbReference type="Gene3D" id="3.90.180.10">
    <property type="entry name" value="Medium-chain alcohol dehydrogenases, catalytic domain"/>
    <property type="match status" value="1"/>
</dbReference>
<dbReference type="InterPro" id="IPR011032">
    <property type="entry name" value="GroES-like_sf"/>
</dbReference>
<name>A0ABP0U0I6_9BRYO</name>
<evidence type="ECO:0000259" key="2">
    <source>
        <dbReference type="Pfam" id="PF00107"/>
    </source>
</evidence>
<organism evidence="4 5">
    <name type="scientific">Sphagnum troendelagicum</name>
    <dbReference type="NCBI Taxonomy" id="128251"/>
    <lineage>
        <taxon>Eukaryota</taxon>
        <taxon>Viridiplantae</taxon>
        <taxon>Streptophyta</taxon>
        <taxon>Embryophyta</taxon>
        <taxon>Bryophyta</taxon>
        <taxon>Sphagnophytina</taxon>
        <taxon>Sphagnopsida</taxon>
        <taxon>Sphagnales</taxon>
        <taxon>Sphagnaceae</taxon>
        <taxon>Sphagnum</taxon>
    </lineage>
</organism>
<dbReference type="Gene3D" id="3.40.50.720">
    <property type="entry name" value="NAD(P)-binding Rossmann-like Domain"/>
    <property type="match status" value="1"/>
</dbReference>
<dbReference type="InterPro" id="IPR036291">
    <property type="entry name" value="NAD(P)-bd_dom_sf"/>
</dbReference>
<dbReference type="EMBL" id="OZ019909">
    <property type="protein sequence ID" value="CAK9209676.1"/>
    <property type="molecule type" value="Genomic_DNA"/>
</dbReference>
<dbReference type="PANTHER" id="PTHR43205">
    <property type="entry name" value="PROSTAGLANDIN REDUCTASE"/>
    <property type="match status" value="1"/>
</dbReference>
<reference evidence="4" key="1">
    <citation type="submission" date="2024-02" db="EMBL/GenBank/DDBJ databases">
        <authorList>
            <consortium name="ELIXIR-Norway"/>
            <consortium name="Elixir Norway"/>
        </authorList>
    </citation>
    <scope>NUCLEOTIDE SEQUENCE</scope>
</reference>
<protein>
    <recommendedName>
        <fullName evidence="6">Enoyl reductase (ER) domain-containing protein</fullName>
    </recommendedName>
</protein>